<name>A0A8J5S7H4_ZIZPA</name>
<keyword evidence="2" id="KW-1185">Reference proteome</keyword>
<dbReference type="AlphaFoldDB" id="A0A8J5S7H4"/>
<protein>
    <submittedName>
        <fullName evidence="1">Uncharacterized protein</fullName>
    </submittedName>
</protein>
<comment type="caution">
    <text evidence="1">The sequence shown here is derived from an EMBL/GenBank/DDBJ whole genome shotgun (WGS) entry which is preliminary data.</text>
</comment>
<accession>A0A8J5S7H4</accession>
<sequence length="95" mass="10189">MEPCKRRTTSAQPCQYIHPRAPGACGIRDALTHRGDVDEPDAEVAEAAGVAAVAVGKPGPLLQQVEGAMRLAERRQRPGRSSLRRVASQLAHLLL</sequence>
<reference evidence="1" key="1">
    <citation type="journal article" date="2021" name="bioRxiv">
        <title>Whole Genome Assembly and Annotation of Northern Wild Rice, Zizania palustris L., Supports a Whole Genome Duplication in the Zizania Genus.</title>
        <authorList>
            <person name="Haas M."/>
            <person name="Kono T."/>
            <person name="Macchietto M."/>
            <person name="Millas R."/>
            <person name="McGilp L."/>
            <person name="Shao M."/>
            <person name="Duquette J."/>
            <person name="Hirsch C.N."/>
            <person name="Kimball J."/>
        </authorList>
    </citation>
    <scope>NUCLEOTIDE SEQUENCE</scope>
    <source>
        <tissue evidence="1">Fresh leaf tissue</tissue>
    </source>
</reference>
<reference evidence="1" key="2">
    <citation type="submission" date="2021-02" db="EMBL/GenBank/DDBJ databases">
        <authorList>
            <person name="Kimball J.A."/>
            <person name="Haas M.W."/>
            <person name="Macchietto M."/>
            <person name="Kono T."/>
            <person name="Duquette J."/>
            <person name="Shao M."/>
        </authorList>
    </citation>
    <scope>NUCLEOTIDE SEQUENCE</scope>
    <source>
        <tissue evidence="1">Fresh leaf tissue</tissue>
    </source>
</reference>
<evidence type="ECO:0000313" key="2">
    <source>
        <dbReference type="Proteomes" id="UP000729402"/>
    </source>
</evidence>
<gene>
    <name evidence="1" type="ORF">GUJ93_ZPchr0003g18308</name>
</gene>
<dbReference type="EMBL" id="JAAALK010000286">
    <property type="protein sequence ID" value="KAG8062007.1"/>
    <property type="molecule type" value="Genomic_DNA"/>
</dbReference>
<organism evidence="1 2">
    <name type="scientific">Zizania palustris</name>
    <name type="common">Northern wild rice</name>
    <dbReference type="NCBI Taxonomy" id="103762"/>
    <lineage>
        <taxon>Eukaryota</taxon>
        <taxon>Viridiplantae</taxon>
        <taxon>Streptophyta</taxon>
        <taxon>Embryophyta</taxon>
        <taxon>Tracheophyta</taxon>
        <taxon>Spermatophyta</taxon>
        <taxon>Magnoliopsida</taxon>
        <taxon>Liliopsida</taxon>
        <taxon>Poales</taxon>
        <taxon>Poaceae</taxon>
        <taxon>BOP clade</taxon>
        <taxon>Oryzoideae</taxon>
        <taxon>Oryzeae</taxon>
        <taxon>Zizaniinae</taxon>
        <taxon>Zizania</taxon>
    </lineage>
</organism>
<dbReference type="Proteomes" id="UP000729402">
    <property type="component" value="Unassembled WGS sequence"/>
</dbReference>
<evidence type="ECO:0000313" key="1">
    <source>
        <dbReference type="EMBL" id="KAG8062007.1"/>
    </source>
</evidence>
<proteinExistence type="predicted"/>